<dbReference type="Proteomes" id="UP000002964">
    <property type="component" value="Unassembled WGS sequence"/>
</dbReference>
<proteinExistence type="predicted"/>
<reference evidence="1 2" key="2">
    <citation type="submission" date="2011-11" db="EMBL/GenBank/DDBJ databases">
        <authorList>
            <consortium name="US DOE Joint Genome Institute"/>
            <person name="Lucas S."/>
            <person name="Han J."/>
            <person name="Lapidus A."/>
            <person name="Cheng J.-F."/>
            <person name="Goodwin L."/>
            <person name="Pitluck S."/>
            <person name="Peters L."/>
            <person name="Ovchinnikova G."/>
            <person name="Zhang X."/>
            <person name="Detter J.C."/>
            <person name="Han C."/>
            <person name="Tapia R."/>
            <person name="Land M."/>
            <person name="Hauser L."/>
            <person name="Kyrpides N."/>
            <person name="Ivanova N."/>
            <person name="Pagani I."/>
            <person name="Vogl K."/>
            <person name="Liu Z."/>
            <person name="Overmann J."/>
            <person name="Frigaard N.-U."/>
            <person name="Bryant D."/>
            <person name="Woyke T."/>
        </authorList>
    </citation>
    <scope>NUCLEOTIDE SEQUENCE [LARGE SCALE GENOMIC DNA]</scope>
    <source>
        <strain evidence="1 2">970</strain>
    </source>
</reference>
<sequence>MKVVYRENDDRAEKPKNLSYYAFATKQAVIVKTAMINWPERCAT</sequence>
<dbReference type="HOGENOM" id="CLU_3223277_0_0_6"/>
<protein>
    <submittedName>
        <fullName evidence="1">Uncharacterized protein</fullName>
    </submittedName>
</protein>
<dbReference type="STRING" id="631362.Thi970DRAFT_01876"/>
<keyword evidence="2" id="KW-1185">Reference proteome</keyword>
<organism evidence="1 2">
    <name type="scientific">Thiorhodovibrio frisius</name>
    <dbReference type="NCBI Taxonomy" id="631362"/>
    <lineage>
        <taxon>Bacteria</taxon>
        <taxon>Pseudomonadati</taxon>
        <taxon>Pseudomonadota</taxon>
        <taxon>Gammaproteobacteria</taxon>
        <taxon>Chromatiales</taxon>
        <taxon>Chromatiaceae</taxon>
        <taxon>Thiorhodovibrio</taxon>
    </lineage>
</organism>
<reference evidence="2" key="1">
    <citation type="submission" date="2011-06" db="EMBL/GenBank/DDBJ databases">
        <authorList>
            <consortium name="US DOE Joint Genome Institute (JGI-PGF)"/>
            <person name="Lucas S."/>
            <person name="Han J."/>
            <person name="Lapidus A."/>
            <person name="Cheng J.-F."/>
            <person name="Goodwin L."/>
            <person name="Pitluck S."/>
            <person name="Peters L."/>
            <person name="Land M.L."/>
            <person name="Hauser L."/>
            <person name="Vogl K."/>
            <person name="Liu Z."/>
            <person name="Overmann J."/>
            <person name="Frigaard N.-U."/>
            <person name="Bryant D.A."/>
            <person name="Woyke T.J."/>
        </authorList>
    </citation>
    <scope>NUCLEOTIDE SEQUENCE [LARGE SCALE GENOMIC DNA]</scope>
    <source>
        <strain evidence="2">970</strain>
    </source>
</reference>
<dbReference type="AlphaFoldDB" id="H8Z2S1"/>
<evidence type="ECO:0000313" key="2">
    <source>
        <dbReference type="Proteomes" id="UP000002964"/>
    </source>
</evidence>
<dbReference type="EMBL" id="JH603169">
    <property type="protein sequence ID" value="EIC21657.1"/>
    <property type="molecule type" value="Genomic_DNA"/>
</dbReference>
<gene>
    <name evidence="1" type="ORF">Thi970DRAFT_01876</name>
</gene>
<evidence type="ECO:0000313" key="1">
    <source>
        <dbReference type="EMBL" id="EIC21657.1"/>
    </source>
</evidence>
<accession>H8Z2S1</accession>
<name>H8Z2S1_9GAMM</name>